<evidence type="ECO:0000256" key="8">
    <source>
        <dbReference type="ARBA" id="ARBA00022723"/>
    </source>
</evidence>
<dbReference type="NCBIfam" id="NF004076">
    <property type="entry name" value="PRK05581.1-4"/>
    <property type="match status" value="1"/>
</dbReference>
<keyword evidence="13" id="KW-0170">Cobalt</keyword>
<dbReference type="FunFam" id="3.20.20.70:FF:000004">
    <property type="entry name" value="Ribulose-phosphate 3-epimerase"/>
    <property type="match status" value="1"/>
</dbReference>
<sequence length="227" mass="23880">MSVRIAPSVLSADFSALGNDVRMVADAGADWIHVDVMDGRFVPNISIGLPVVAALARISPLPLDVHLMIVEPEKYVDAFVEAGAASVSVHVEATDHLHRLVHRIRHAGARPGVAINPATPLDTLADIAPDLDIVILMTVNPGFGGQTFIERSYDRLRRLRDLLDRTGSAATITVDGGVDPARAEAVVEAGGDVLVAGAAVFATPDPAGAIAALRTAGQRGWQARARR</sequence>
<dbReference type="CDD" id="cd00429">
    <property type="entry name" value="RPE"/>
    <property type="match status" value="1"/>
</dbReference>
<organism evidence="15 16">
    <name type="scientific">Luteitalea pratensis</name>
    <dbReference type="NCBI Taxonomy" id="1855912"/>
    <lineage>
        <taxon>Bacteria</taxon>
        <taxon>Pseudomonadati</taxon>
        <taxon>Acidobacteriota</taxon>
        <taxon>Vicinamibacteria</taxon>
        <taxon>Vicinamibacterales</taxon>
        <taxon>Vicinamibacteraceae</taxon>
        <taxon>Luteitalea</taxon>
    </lineage>
</organism>
<feature type="binding site" evidence="14">
    <location>
        <position position="177"/>
    </location>
    <ligand>
        <name>substrate</name>
    </ligand>
</feature>
<evidence type="ECO:0000256" key="12">
    <source>
        <dbReference type="PIRSR" id="PIRSR001461-1"/>
    </source>
</evidence>
<comment type="cofactor">
    <cofactor evidence="5">
        <name>Fe(2+)</name>
        <dbReference type="ChEBI" id="CHEBI:29033"/>
    </cofactor>
</comment>
<comment type="cofactor">
    <cofactor evidence="4">
        <name>Zn(2+)</name>
        <dbReference type="ChEBI" id="CHEBI:29105"/>
    </cofactor>
</comment>
<dbReference type="InterPro" id="IPR013785">
    <property type="entry name" value="Aldolase_TIM"/>
</dbReference>
<keyword evidence="9 10" id="KW-0413">Isomerase</keyword>
<comment type="cofactor">
    <cofactor evidence="3">
        <name>Co(2+)</name>
        <dbReference type="ChEBI" id="CHEBI:48828"/>
    </cofactor>
</comment>
<feature type="active site" description="Proton acceptor" evidence="10 12">
    <location>
        <position position="35"/>
    </location>
</feature>
<feature type="binding site" evidence="10 14">
    <location>
        <position position="66"/>
    </location>
    <ligand>
        <name>substrate</name>
    </ligand>
</feature>
<feature type="binding site" evidence="10">
    <location>
        <begin position="175"/>
        <end position="177"/>
    </location>
    <ligand>
        <name>substrate</name>
    </ligand>
</feature>
<keyword evidence="10 11" id="KW-0119">Carbohydrate metabolism</keyword>
<dbReference type="SUPFAM" id="SSF51366">
    <property type="entry name" value="Ribulose-phoshate binding barrel"/>
    <property type="match status" value="1"/>
</dbReference>
<feature type="binding site" evidence="10 14">
    <location>
        <position position="8"/>
    </location>
    <ligand>
        <name>substrate</name>
    </ligand>
</feature>
<dbReference type="Pfam" id="PF00834">
    <property type="entry name" value="Ribul_P_3_epim"/>
    <property type="match status" value="1"/>
</dbReference>
<dbReference type="HAMAP" id="MF_02227">
    <property type="entry name" value="RPE"/>
    <property type="match status" value="1"/>
</dbReference>
<dbReference type="PATRIC" id="fig|1813736.3.peg.3958"/>
<dbReference type="GO" id="GO:0019323">
    <property type="term" value="P:pentose catabolic process"/>
    <property type="evidence" value="ECO:0007669"/>
    <property type="project" value="UniProtKB-UniRule"/>
</dbReference>
<dbReference type="PIRSF" id="PIRSF001461">
    <property type="entry name" value="RPE"/>
    <property type="match status" value="1"/>
</dbReference>
<proteinExistence type="inferred from homology"/>
<dbReference type="STRING" id="1855912.LuPra_03749"/>
<name>A0A143PQ70_LUTPR</name>
<comment type="cofactor">
    <cofactor evidence="2">
        <name>Mn(2+)</name>
        <dbReference type="ChEBI" id="CHEBI:29035"/>
    </cofactor>
</comment>
<keyword evidence="13" id="KW-0464">Manganese</keyword>
<evidence type="ECO:0000256" key="13">
    <source>
        <dbReference type="PIRSR" id="PIRSR001461-2"/>
    </source>
</evidence>
<keyword evidence="16" id="KW-1185">Reference proteome</keyword>
<dbReference type="PROSITE" id="PS01086">
    <property type="entry name" value="RIBUL_P_3_EPIMER_2"/>
    <property type="match status" value="1"/>
</dbReference>
<dbReference type="GO" id="GO:0004750">
    <property type="term" value="F:D-ribulose-phosphate 3-epimerase activity"/>
    <property type="evidence" value="ECO:0007669"/>
    <property type="project" value="UniProtKB-UniRule"/>
</dbReference>
<keyword evidence="8 10" id="KW-0479">Metal-binding</keyword>
<evidence type="ECO:0000256" key="1">
    <source>
        <dbReference type="ARBA" id="ARBA00001782"/>
    </source>
</evidence>
<feature type="binding site" evidence="10 14">
    <location>
        <begin position="142"/>
        <end position="145"/>
    </location>
    <ligand>
        <name>substrate</name>
    </ligand>
</feature>
<dbReference type="NCBIfam" id="TIGR01163">
    <property type="entry name" value="rpe"/>
    <property type="match status" value="1"/>
</dbReference>
<evidence type="ECO:0000313" key="15">
    <source>
        <dbReference type="EMBL" id="AMY10516.1"/>
    </source>
</evidence>
<evidence type="ECO:0000256" key="10">
    <source>
        <dbReference type="HAMAP-Rule" id="MF_02227"/>
    </source>
</evidence>
<feature type="active site" description="Proton donor" evidence="10 12">
    <location>
        <position position="175"/>
    </location>
</feature>
<feature type="binding site" evidence="10 13">
    <location>
        <position position="33"/>
    </location>
    <ligand>
        <name>a divalent metal cation</name>
        <dbReference type="ChEBI" id="CHEBI:60240"/>
    </ligand>
</feature>
<dbReference type="InterPro" id="IPR011060">
    <property type="entry name" value="RibuloseP-bd_barrel"/>
</dbReference>
<dbReference type="InterPro" id="IPR000056">
    <property type="entry name" value="Ribul_P_3_epim-like"/>
</dbReference>
<comment type="caution">
    <text evidence="10">Lacks conserved residue(s) required for the propagation of feature annotation.</text>
</comment>
<evidence type="ECO:0000256" key="2">
    <source>
        <dbReference type="ARBA" id="ARBA00001936"/>
    </source>
</evidence>
<evidence type="ECO:0000256" key="11">
    <source>
        <dbReference type="PIRNR" id="PIRNR001461"/>
    </source>
</evidence>
<comment type="similarity">
    <text evidence="6 10 11">Belongs to the ribulose-phosphate 3-epimerase family.</text>
</comment>
<dbReference type="InterPro" id="IPR026019">
    <property type="entry name" value="Ribul_P_3_epim"/>
</dbReference>
<dbReference type="EC" id="5.1.3.1" evidence="7 10"/>
<dbReference type="PANTHER" id="PTHR11749">
    <property type="entry name" value="RIBULOSE-5-PHOSPHATE-3-EPIMERASE"/>
    <property type="match status" value="1"/>
</dbReference>
<comment type="cofactor">
    <cofactor evidence="10 13">
        <name>a divalent metal cation</name>
        <dbReference type="ChEBI" id="CHEBI:60240"/>
    </cofactor>
    <text evidence="10 13">Binds 1 divalent metal cation per subunit.</text>
</comment>
<accession>A0A143PQ70</accession>
<dbReference type="KEGG" id="abac:LuPra_03749"/>
<comment type="catalytic activity">
    <reaction evidence="1 10 11">
        <text>D-ribulose 5-phosphate = D-xylulose 5-phosphate</text>
        <dbReference type="Rhea" id="RHEA:13677"/>
        <dbReference type="ChEBI" id="CHEBI:57737"/>
        <dbReference type="ChEBI" id="CHEBI:58121"/>
        <dbReference type="EC" id="5.1.3.1"/>
    </reaction>
</comment>
<feature type="binding site" evidence="10 13">
    <location>
        <position position="35"/>
    </location>
    <ligand>
        <name>a divalent metal cation</name>
        <dbReference type="ChEBI" id="CHEBI:60240"/>
    </ligand>
</feature>
<gene>
    <name evidence="10 15" type="primary">rpe</name>
    <name evidence="15" type="ORF">LuPra_03749</name>
</gene>
<dbReference type="EMBL" id="CP015136">
    <property type="protein sequence ID" value="AMY10516.1"/>
    <property type="molecule type" value="Genomic_DNA"/>
</dbReference>
<evidence type="ECO:0000256" key="14">
    <source>
        <dbReference type="PIRSR" id="PIRSR001461-3"/>
    </source>
</evidence>
<reference evidence="16" key="2">
    <citation type="submission" date="2016-04" db="EMBL/GenBank/DDBJ databases">
        <title>First Complete Genome Sequence of a Subdivision 6 Acidobacterium.</title>
        <authorList>
            <person name="Huang S."/>
            <person name="Vieira S."/>
            <person name="Bunk B."/>
            <person name="Riedel T."/>
            <person name="Sproeer C."/>
            <person name="Overmann J."/>
        </authorList>
    </citation>
    <scope>NUCLEOTIDE SEQUENCE [LARGE SCALE GENOMIC DNA]</scope>
    <source>
        <strain evidence="16">DSM 100886 HEG_-6_39</strain>
    </source>
</reference>
<evidence type="ECO:0000256" key="5">
    <source>
        <dbReference type="ARBA" id="ARBA00001954"/>
    </source>
</evidence>
<evidence type="ECO:0000256" key="4">
    <source>
        <dbReference type="ARBA" id="ARBA00001947"/>
    </source>
</evidence>
<feature type="binding site" evidence="10 13">
    <location>
        <position position="66"/>
    </location>
    <ligand>
        <name>a divalent metal cation</name>
        <dbReference type="ChEBI" id="CHEBI:60240"/>
    </ligand>
</feature>
<protein>
    <recommendedName>
        <fullName evidence="7 10">Ribulose-phosphate 3-epimerase</fullName>
        <ecNumber evidence="7 10">5.1.3.1</ecNumber>
    </recommendedName>
</protein>
<keyword evidence="13" id="KW-0862">Zinc</keyword>
<feature type="binding site" evidence="10 13">
    <location>
        <position position="175"/>
    </location>
    <ligand>
        <name>a divalent metal cation</name>
        <dbReference type="ChEBI" id="CHEBI:60240"/>
    </ligand>
</feature>
<evidence type="ECO:0000313" key="16">
    <source>
        <dbReference type="Proteomes" id="UP000076079"/>
    </source>
</evidence>
<reference evidence="15 16" key="1">
    <citation type="journal article" date="2016" name="Genome Announc.">
        <title>First Complete Genome Sequence of a Subdivision 6 Acidobacterium Strain.</title>
        <authorList>
            <person name="Huang S."/>
            <person name="Vieira S."/>
            <person name="Bunk B."/>
            <person name="Riedel T."/>
            <person name="Sproer C."/>
            <person name="Overmann J."/>
        </authorList>
    </citation>
    <scope>NUCLEOTIDE SEQUENCE [LARGE SCALE GENOMIC DNA]</scope>
    <source>
        <strain evidence="16">DSM 100886 HEG_-6_39</strain>
    </source>
</reference>
<evidence type="ECO:0000256" key="3">
    <source>
        <dbReference type="ARBA" id="ARBA00001941"/>
    </source>
</evidence>
<evidence type="ECO:0000256" key="7">
    <source>
        <dbReference type="ARBA" id="ARBA00013188"/>
    </source>
</evidence>
<dbReference type="GO" id="GO:0005737">
    <property type="term" value="C:cytoplasm"/>
    <property type="evidence" value="ECO:0007669"/>
    <property type="project" value="UniProtKB-ARBA"/>
</dbReference>
<dbReference type="Proteomes" id="UP000076079">
    <property type="component" value="Chromosome"/>
</dbReference>
<evidence type="ECO:0000256" key="9">
    <source>
        <dbReference type="ARBA" id="ARBA00023235"/>
    </source>
</evidence>
<dbReference type="PROSITE" id="PS01085">
    <property type="entry name" value="RIBUL_P_3_EPIMER_1"/>
    <property type="match status" value="1"/>
</dbReference>
<evidence type="ECO:0000256" key="6">
    <source>
        <dbReference type="ARBA" id="ARBA00009541"/>
    </source>
</evidence>
<dbReference type="GO" id="GO:0006098">
    <property type="term" value="P:pentose-phosphate shunt"/>
    <property type="evidence" value="ECO:0007669"/>
    <property type="project" value="UniProtKB-UniRule"/>
</dbReference>
<comment type="pathway">
    <text evidence="10">Carbohydrate degradation.</text>
</comment>
<dbReference type="AlphaFoldDB" id="A0A143PQ70"/>
<dbReference type="Gene3D" id="3.20.20.70">
    <property type="entry name" value="Aldolase class I"/>
    <property type="match status" value="1"/>
</dbReference>
<comment type="function">
    <text evidence="10">Catalyzes the reversible epimerization of D-ribulose 5-phosphate to D-xylulose 5-phosphate.</text>
</comment>
<dbReference type="GO" id="GO:0046872">
    <property type="term" value="F:metal ion binding"/>
    <property type="evidence" value="ECO:0007669"/>
    <property type="project" value="UniProtKB-UniRule"/>
</dbReference>